<evidence type="ECO:0000313" key="3">
    <source>
        <dbReference type="Proteomes" id="UP000829476"/>
    </source>
</evidence>
<protein>
    <recommendedName>
        <fullName evidence="4">Lipocalin-like domain-containing protein</fullName>
    </recommendedName>
</protein>
<organism evidence="2 3">
    <name type="scientific">Zhouia spongiae</name>
    <dbReference type="NCBI Taxonomy" id="2202721"/>
    <lineage>
        <taxon>Bacteria</taxon>
        <taxon>Pseudomonadati</taxon>
        <taxon>Bacteroidota</taxon>
        <taxon>Flavobacteriia</taxon>
        <taxon>Flavobacteriales</taxon>
        <taxon>Flavobacteriaceae</taxon>
        <taxon>Zhouia</taxon>
    </lineage>
</organism>
<proteinExistence type="predicted"/>
<dbReference type="PROSITE" id="PS51257">
    <property type="entry name" value="PROKAR_LIPOPROTEIN"/>
    <property type="match status" value="1"/>
</dbReference>
<feature type="chain" id="PRO_5047429275" description="Lipocalin-like domain-containing protein" evidence="1">
    <location>
        <begin position="19"/>
        <end position="139"/>
    </location>
</feature>
<reference evidence="2 3" key="1">
    <citation type="journal article" date="2018" name="Int. J. Syst. Evol. Microbiol.">
        <title>Zhouia spongiae sp. nov., isolated from a marine sponge.</title>
        <authorList>
            <person name="Zhuang L."/>
            <person name="Lin B."/>
            <person name="Qin F."/>
            <person name="Luo L."/>
        </authorList>
    </citation>
    <scope>NUCLEOTIDE SEQUENCE [LARGE SCALE GENOMIC DNA]</scope>
    <source>
        <strain evidence="2 3">HN-Y44</strain>
    </source>
</reference>
<evidence type="ECO:0008006" key="4">
    <source>
        <dbReference type="Google" id="ProtNLM"/>
    </source>
</evidence>
<keyword evidence="3" id="KW-1185">Reference proteome</keyword>
<feature type="signal peptide" evidence="1">
    <location>
        <begin position="1"/>
        <end position="18"/>
    </location>
</feature>
<dbReference type="RefSeq" id="WP_242938043.1">
    <property type="nucleotide sequence ID" value="NZ_CP094326.1"/>
</dbReference>
<keyword evidence="1" id="KW-0732">Signal</keyword>
<sequence>MKRILTLLICSMVMFACSSDDNSESWAVENVDITFNVISSDNSRVSDISCSIEGKGISAGDQSYSNEHLPYSKAYIDQNIASETVMTLNFTDDTSADGSVFEPYSVTLYIALDGEQVTEKQVTIEEEGTAESLTYTVNF</sequence>
<evidence type="ECO:0000256" key="1">
    <source>
        <dbReference type="SAM" id="SignalP"/>
    </source>
</evidence>
<dbReference type="Proteomes" id="UP000829476">
    <property type="component" value="Chromosome"/>
</dbReference>
<name>A0ABY3YPY0_9FLAO</name>
<gene>
    <name evidence="2" type="ORF">MQE36_04815</name>
</gene>
<evidence type="ECO:0000313" key="2">
    <source>
        <dbReference type="EMBL" id="UNY99670.1"/>
    </source>
</evidence>
<dbReference type="EMBL" id="CP094326">
    <property type="protein sequence ID" value="UNY99670.1"/>
    <property type="molecule type" value="Genomic_DNA"/>
</dbReference>
<accession>A0ABY3YPY0</accession>